<evidence type="ECO:0000313" key="4">
    <source>
        <dbReference type="Proteomes" id="UP001275084"/>
    </source>
</evidence>
<dbReference type="Proteomes" id="UP001275084">
    <property type="component" value="Unassembled WGS sequence"/>
</dbReference>
<reference evidence="3" key="1">
    <citation type="journal article" date="2023" name="Mol. Phylogenet. Evol.">
        <title>Genome-scale phylogeny and comparative genomics of the fungal order Sordariales.</title>
        <authorList>
            <person name="Hensen N."/>
            <person name="Bonometti L."/>
            <person name="Westerberg I."/>
            <person name="Brannstrom I.O."/>
            <person name="Guillou S."/>
            <person name="Cros-Aarteil S."/>
            <person name="Calhoun S."/>
            <person name="Haridas S."/>
            <person name="Kuo A."/>
            <person name="Mondo S."/>
            <person name="Pangilinan J."/>
            <person name="Riley R."/>
            <person name="LaButti K."/>
            <person name="Andreopoulos B."/>
            <person name="Lipzen A."/>
            <person name="Chen C."/>
            <person name="Yan M."/>
            <person name="Daum C."/>
            <person name="Ng V."/>
            <person name="Clum A."/>
            <person name="Steindorff A."/>
            <person name="Ohm R.A."/>
            <person name="Martin F."/>
            <person name="Silar P."/>
            <person name="Natvig D.O."/>
            <person name="Lalanne C."/>
            <person name="Gautier V."/>
            <person name="Ament-Velasquez S.L."/>
            <person name="Kruys A."/>
            <person name="Hutchinson M.I."/>
            <person name="Powell A.J."/>
            <person name="Barry K."/>
            <person name="Miller A.N."/>
            <person name="Grigoriev I.V."/>
            <person name="Debuchy R."/>
            <person name="Gladieux P."/>
            <person name="Hiltunen Thoren M."/>
            <person name="Johannesson H."/>
        </authorList>
    </citation>
    <scope>NUCLEOTIDE SEQUENCE</scope>
    <source>
        <strain evidence="3">CBS 955.72</strain>
    </source>
</reference>
<feature type="compositionally biased region" description="Low complexity" evidence="1">
    <location>
        <begin position="46"/>
        <end position="77"/>
    </location>
</feature>
<evidence type="ECO:0000256" key="1">
    <source>
        <dbReference type="SAM" id="MobiDB-lite"/>
    </source>
</evidence>
<dbReference type="EMBL" id="JAUIQD010000002">
    <property type="protein sequence ID" value="KAK3358927.1"/>
    <property type="molecule type" value="Genomic_DNA"/>
</dbReference>
<keyword evidence="2" id="KW-0812">Transmembrane</keyword>
<name>A0AAJ0MHF7_9PEZI</name>
<reference evidence="3" key="2">
    <citation type="submission" date="2023-06" db="EMBL/GenBank/DDBJ databases">
        <authorList>
            <consortium name="Lawrence Berkeley National Laboratory"/>
            <person name="Haridas S."/>
            <person name="Hensen N."/>
            <person name="Bonometti L."/>
            <person name="Westerberg I."/>
            <person name="Brannstrom I.O."/>
            <person name="Guillou S."/>
            <person name="Cros-Aarteil S."/>
            <person name="Calhoun S."/>
            <person name="Kuo A."/>
            <person name="Mondo S."/>
            <person name="Pangilinan J."/>
            <person name="Riley R."/>
            <person name="Labutti K."/>
            <person name="Andreopoulos B."/>
            <person name="Lipzen A."/>
            <person name="Chen C."/>
            <person name="Yanf M."/>
            <person name="Daum C."/>
            <person name="Ng V."/>
            <person name="Clum A."/>
            <person name="Steindorff A."/>
            <person name="Ohm R."/>
            <person name="Martin F."/>
            <person name="Silar P."/>
            <person name="Natvig D."/>
            <person name="Lalanne C."/>
            <person name="Gautier V."/>
            <person name="Ament-Velasquez S.L."/>
            <person name="Kruys A."/>
            <person name="Hutchinson M.I."/>
            <person name="Powell A.J."/>
            <person name="Barry K."/>
            <person name="Miller A.N."/>
            <person name="Grigoriev I.V."/>
            <person name="Debuchy R."/>
            <person name="Gladieux P."/>
            <person name="Thoren M.H."/>
            <person name="Johannesson H."/>
        </authorList>
    </citation>
    <scope>NUCLEOTIDE SEQUENCE</scope>
    <source>
        <strain evidence="3">CBS 955.72</strain>
    </source>
</reference>
<feature type="transmembrane region" description="Helical" evidence="2">
    <location>
        <begin position="225"/>
        <end position="248"/>
    </location>
</feature>
<feature type="region of interest" description="Disordered" evidence="1">
    <location>
        <begin position="114"/>
        <end position="145"/>
    </location>
</feature>
<organism evidence="3 4">
    <name type="scientific">Lasiosphaeria hispida</name>
    <dbReference type="NCBI Taxonomy" id="260671"/>
    <lineage>
        <taxon>Eukaryota</taxon>
        <taxon>Fungi</taxon>
        <taxon>Dikarya</taxon>
        <taxon>Ascomycota</taxon>
        <taxon>Pezizomycotina</taxon>
        <taxon>Sordariomycetes</taxon>
        <taxon>Sordariomycetidae</taxon>
        <taxon>Sordariales</taxon>
        <taxon>Lasiosphaeriaceae</taxon>
        <taxon>Lasiosphaeria</taxon>
    </lineage>
</organism>
<dbReference type="AlphaFoldDB" id="A0AAJ0MHF7"/>
<accession>A0AAJ0MHF7</accession>
<gene>
    <name evidence="3" type="ORF">B0T25DRAFT_531512</name>
</gene>
<keyword evidence="4" id="KW-1185">Reference proteome</keyword>
<protein>
    <submittedName>
        <fullName evidence="3">Uncharacterized protein</fullName>
    </submittedName>
</protein>
<evidence type="ECO:0000256" key="2">
    <source>
        <dbReference type="SAM" id="Phobius"/>
    </source>
</evidence>
<feature type="region of interest" description="Disordered" evidence="1">
    <location>
        <begin position="38"/>
        <end position="86"/>
    </location>
</feature>
<proteinExistence type="predicted"/>
<feature type="compositionally biased region" description="Low complexity" evidence="1">
    <location>
        <begin position="114"/>
        <end position="142"/>
    </location>
</feature>
<keyword evidence="2" id="KW-0472">Membrane</keyword>
<sequence>MRHHRVKILTIYSLAQQHRSFPTALNMPFSRYRRARKQLMGHPKRSQSQGVGGSSPSPSSNLSSATSTSTIPSSPQPGLAAPSAREGDARLELGPLAIVHVPTAPRMESILTTVAPSSKKTSSSSPTSTNSPAPTPSTTAIPTKRDVAMPSSVDVLFWPAPVFTSPGSGAMTTTDLVVVSGSSPTTLTTSSGAPAASSTAPSSSTAPPPGDGTQKYGEKNKLVPVVPATVVGVLVFVVGVAAAGAFLWRERRTRREKQGKAEANRRELHEIRKEGERRVAAARMAEELRRAEEVRQMDAANRYARG</sequence>
<evidence type="ECO:0000313" key="3">
    <source>
        <dbReference type="EMBL" id="KAK3358927.1"/>
    </source>
</evidence>
<comment type="caution">
    <text evidence="3">The sequence shown here is derived from an EMBL/GenBank/DDBJ whole genome shotgun (WGS) entry which is preliminary data.</text>
</comment>
<feature type="region of interest" description="Disordered" evidence="1">
    <location>
        <begin position="181"/>
        <end position="216"/>
    </location>
</feature>
<keyword evidence="2" id="KW-1133">Transmembrane helix</keyword>
<feature type="compositionally biased region" description="Low complexity" evidence="1">
    <location>
        <begin position="181"/>
        <end position="205"/>
    </location>
</feature>